<feature type="chain" id="PRO_5011571604" evidence="1">
    <location>
        <begin position="22"/>
        <end position="279"/>
    </location>
</feature>
<keyword evidence="1" id="KW-0732">Signal</keyword>
<keyword evidence="3" id="KW-1185">Reference proteome</keyword>
<gene>
    <name evidence="2" type="ORF">SAMN04487998_2215</name>
</gene>
<name>A0A1I0FD99_9BACT</name>
<proteinExistence type="predicted"/>
<dbReference type="OrthoDB" id="581894at2"/>
<feature type="signal peptide" evidence="1">
    <location>
        <begin position="1"/>
        <end position="21"/>
    </location>
</feature>
<accession>A0A1I0FD99</accession>
<dbReference type="RefSeq" id="WP_092771325.1">
    <property type="nucleotide sequence ID" value="NZ_FOHS01000002.1"/>
</dbReference>
<dbReference type="InterPro" id="IPR019613">
    <property type="entry name" value="DUF4198"/>
</dbReference>
<evidence type="ECO:0000256" key="1">
    <source>
        <dbReference type="SAM" id="SignalP"/>
    </source>
</evidence>
<protein>
    <submittedName>
        <fullName evidence="2">Uncharacterized conserved protein, contains GH25 family domain</fullName>
    </submittedName>
</protein>
<dbReference type="Proteomes" id="UP000198697">
    <property type="component" value="Unassembled WGS sequence"/>
</dbReference>
<evidence type="ECO:0000313" key="2">
    <source>
        <dbReference type="EMBL" id="SET55935.1"/>
    </source>
</evidence>
<organism evidence="2 3">
    <name type="scientific">Hymenobacter actinosclerus</name>
    <dbReference type="NCBI Taxonomy" id="82805"/>
    <lineage>
        <taxon>Bacteria</taxon>
        <taxon>Pseudomonadati</taxon>
        <taxon>Bacteroidota</taxon>
        <taxon>Cytophagia</taxon>
        <taxon>Cytophagales</taxon>
        <taxon>Hymenobacteraceae</taxon>
        <taxon>Hymenobacter</taxon>
    </lineage>
</organism>
<evidence type="ECO:0000313" key="3">
    <source>
        <dbReference type="Proteomes" id="UP000198697"/>
    </source>
</evidence>
<dbReference type="Pfam" id="PF10670">
    <property type="entry name" value="DUF4198"/>
    <property type="match status" value="1"/>
</dbReference>
<dbReference type="AlphaFoldDB" id="A0A1I0FD99"/>
<reference evidence="3" key="1">
    <citation type="submission" date="2016-10" db="EMBL/GenBank/DDBJ databases">
        <authorList>
            <person name="Varghese N."/>
            <person name="Submissions S."/>
        </authorList>
    </citation>
    <scope>NUCLEOTIDE SEQUENCE [LARGE SCALE GENOMIC DNA]</scope>
    <source>
        <strain evidence="3">DSM 15310</strain>
    </source>
</reference>
<dbReference type="EMBL" id="FOHS01000002">
    <property type="protein sequence ID" value="SET55935.1"/>
    <property type="molecule type" value="Genomic_DNA"/>
</dbReference>
<dbReference type="STRING" id="82805.SAMN04487998_2215"/>
<sequence length="279" mass="30343">MRRLPSALLILLLTATSAALAHEFWLEPARFVVAPGASVHLRRLAGEDFRGEAWAGRSRRLVLLRHYAPGAAPADLRLSAPSPDDTIQSTVTFTQPGTHLVALATNNAAITLEADRFSAYLREEGLDNVLALREQRGQTTAPGREAYRRCAKTLVQAGAPNPADTARAWARPVGLPLELVPEQNPYLLSPEAPLTVRVLRNGQPVAGQLVRLWRRGARPRALLQKLRSNQNGRVLLHLSGPGPYLVSTVRMESVPAATGADWQSTWSTLTFGLAGKTRP</sequence>